<evidence type="ECO:0000313" key="8">
    <source>
        <dbReference type="EMBL" id="KAH9321153.1"/>
    </source>
</evidence>
<proteinExistence type="inferred from homology"/>
<gene>
    <name evidence="8" type="ORF">KI387_015792</name>
</gene>
<feature type="domain" description="DNA2/NAM7 helicase-like C-terminal" evidence="7">
    <location>
        <begin position="698"/>
        <end position="812"/>
    </location>
</feature>
<dbReference type="InterPro" id="IPR027417">
    <property type="entry name" value="P-loop_NTPase"/>
</dbReference>
<sequence length="814" mass="89220">MEGGFCLGLGLPSYKNAFFCGLPSLSVSSREFCKKSLLSTLKLNRGLNIVPKCVPATGERSSTLKLLKRRKKKDFPSSYEYRGRPSVEVKIECKESGDPLGRKDLSKYVVKWIAQGMSAMASDWCDAEERGDVAELTQKMSYGFAFIMQAQHFLATNPMPKGLEALCLKASTHYPTLFDHFQRELRDRLQALQKKSAIQDWKETESWRLLKELTKSGQHKALVRKSFQPNQVHGDIGLPAEKISEIQRRIDDFVKRMSELLLIERDAELEATQEELDAAPTPDMTSGSAKSIEYLVNHGQSQQEQCDTICNLNAVSSSTGLGGMHLLTFRVEGAHRLPPTTISPGDMVCVRISDSKGAGATSCVQGFVDSLGEDGSSITVALESRYGEPTFSKLFRKSLRIDRIQGLADAITFERDCEALMLLQKQGLNKKNPASTIVATLFGTGEDVNWLTGNDFPIDADTELGEIQLNDFFDESQKRAITLGLNRQRAVSVIQGPPGTGKTSVLAELIGLAVKRCERILVTAPSNAAVDNMVEKLTDIGLNVVRVGNPVRMSPSVASKSLGSIVEDRLAEFRGELARKRADLRTDLRHCLKDDSLAAGIRQLLKQLGKSLKQREKETVKEILSTAEVVLCTNTGAADPFIRKLATFDLVVIDEAGQAIEPSCWIPILQGKRIILAGDTCQLAPVVLSRQAMEGGLGVSLLERASKLYGGGLNHMLSVQYRMNDAIASWASKEMYGGLLQSSPSVASHLLADSPFVKASLITQCPLLLLDTRMPYGSLSLGCEEHLDPEGTGSFYNEGEADIVVQHVRSLIFS</sequence>
<evidence type="ECO:0000256" key="5">
    <source>
        <dbReference type="ARBA" id="ARBA00022840"/>
    </source>
</evidence>
<dbReference type="OMA" id="MVCVRIC"/>
<feature type="non-terminal residue" evidence="8">
    <location>
        <position position="814"/>
    </location>
</feature>
<evidence type="ECO:0008006" key="10">
    <source>
        <dbReference type="Google" id="ProtNLM"/>
    </source>
</evidence>
<dbReference type="InterPro" id="IPR041679">
    <property type="entry name" value="DNA2/NAM7-like_C"/>
</dbReference>
<comment type="similarity">
    <text evidence="1">Belongs to the DNA2/NAM7 helicase family.</text>
</comment>
<organism evidence="8 9">
    <name type="scientific">Taxus chinensis</name>
    <name type="common">Chinese yew</name>
    <name type="synonym">Taxus wallichiana var. chinensis</name>
    <dbReference type="NCBI Taxonomy" id="29808"/>
    <lineage>
        <taxon>Eukaryota</taxon>
        <taxon>Viridiplantae</taxon>
        <taxon>Streptophyta</taxon>
        <taxon>Embryophyta</taxon>
        <taxon>Tracheophyta</taxon>
        <taxon>Spermatophyta</taxon>
        <taxon>Pinopsida</taxon>
        <taxon>Pinidae</taxon>
        <taxon>Conifers II</taxon>
        <taxon>Cupressales</taxon>
        <taxon>Taxaceae</taxon>
        <taxon>Taxus</taxon>
    </lineage>
</organism>
<dbReference type="PANTHER" id="PTHR43788">
    <property type="entry name" value="DNA2/NAM7 HELICASE FAMILY MEMBER"/>
    <property type="match status" value="1"/>
</dbReference>
<keyword evidence="9" id="KW-1185">Reference proteome</keyword>
<keyword evidence="5" id="KW-0067">ATP-binding</keyword>
<dbReference type="Pfam" id="PF13086">
    <property type="entry name" value="AAA_11"/>
    <property type="match status" value="1"/>
</dbReference>
<evidence type="ECO:0000313" key="9">
    <source>
        <dbReference type="Proteomes" id="UP000824469"/>
    </source>
</evidence>
<dbReference type="CDD" id="cd18044">
    <property type="entry name" value="DEXXQc_SMUBP2"/>
    <property type="match status" value="1"/>
</dbReference>
<keyword evidence="3" id="KW-0378">Hydrolase</keyword>
<evidence type="ECO:0000259" key="6">
    <source>
        <dbReference type="Pfam" id="PF13086"/>
    </source>
</evidence>
<dbReference type="GO" id="GO:0005524">
    <property type="term" value="F:ATP binding"/>
    <property type="evidence" value="ECO:0007669"/>
    <property type="project" value="UniProtKB-KW"/>
</dbReference>
<dbReference type="PANTHER" id="PTHR43788:SF3">
    <property type="entry name" value="P-LOOP CONTAINING NUCLEOSIDE TRIPHOSPHATE HYDROLASES SUPERFAMILY PROTEIN"/>
    <property type="match status" value="1"/>
</dbReference>
<protein>
    <recommendedName>
        <fullName evidence="10">Helicase ATP-binding domain-containing protein</fullName>
    </recommendedName>
</protein>
<dbReference type="Gene3D" id="3.40.50.300">
    <property type="entry name" value="P-loop containing nucleotide triphosphate hydrolases"/>
    <property type="match status" value="2"/>
</dbReference>
<dbReference type="InterPro" id="IPR050534">
    <property type="entry name" value="Coronavir_polyprotein_1ab"/>
</dbReference>
<evidence type="ECO:0000259" key="7">
    <source>
        <dbReference type="Pfam" id="PF13087"/>
    </source>
</evidence>
<evidence type="ECO:0000256" key="2">
    <source>
        <dbReference type="ARBA" id="ARBA00022741"/>
    </source>
</evidence>
<accession>A0AA38LDF9</accession>
<feature type="domain" description="DNA2/NAM7 helicase helicase" evidence="6">
    <location>
        <begin position="473"/>
        <end position="690"/>
    </location>
</feature>
<dbReference type="Proteomes" id="UP000824469">
    <property type="component" value="Unassembled WGS sequence"/>
</dbReference>
<evidence type="ECO:0000256" key="4">
    <source>
        <dbReference type="ARBA" id="ARBA00022806"/>
    </source>
</evidence>
<dbReference type="EMBL" id="JAHRHJ020000003">
    <property type="protein sequence ID" value="KAH9321153.1"/>
    <property type="molecule type" value="Genomic_DNA"/>
</dbReference>
<evidence type="ECO:0000256" key="1">
    <source>
        <dbReference type="ARBA" id="ARBA00007913"/>
    </source>
</evidence>
<dbReference type="AlphaFoldDB" id="A0AA38LDF9"/>
<keyword evidence="2" id="KW-0547">Nucleotide-binding</keyword>
<name>A0AA38LDF9_TAXCH</name>
<evidence type="ECO:0000256" key="3">
    <source>
        <dbReference type="ARBA" id="ARBA00022801"/>
    </source>
</evidence>
<dbReference type="Pfam" id="PF13087">
    <property type="entry name" value="AAA_12"/>
    <property type="match status" value="1"/>
</dbReference>
<dbReference type="InterPro" id="IPR041677">
    <property type="entry name" value="DNA2/NAM7_AAA_11"/>
</dbReference>
<reference evidence="8 9" key="1">
    <citation type="journal article" date="2021" name="Nat. Plants">
        <title>The Taxus genome provides insights into paclitaxel biosynthesis.</title>
        <authorList>
            <person name="Xiong X."/>
            <person name="Gou J."/>
            <person name="Liao Q."/>
            <person name="Li Y."/>
            <person name="Zhou Q."/>
            <person name="Bi G."/>
            <person name="Li C."/>
            <person name="Du R."/>
            <person name="Wang X."/>
            <person name="Sun T."/>
            <person name="Guo L."/>
            <person name="Liang H."/>
            <person name="Lu P."/>
            <person name="Wu Y."/>
            <person name="Zhang Z."/>
            <person name="Ro D.K."/>
            <person name="Shang Y."/>
            <person name="Huang S."/>
            <person name="Yan J."/>
        </authorList>
    </citation>
    <scope>NUCLEOTIDE SEQUENCE [LARGE SCALE GENOMIC DNA]</scope>
    <source>
        <strain evidence="8">Ta-2019</strain>
    </source>
</reference>
<dbReference type="Gene3D" id="2.40.30.270">
    <property type="match status" value="1"/>
</dbReference>
<dbReference type="GO" id="GO:0016787">
    <property type="term" value="F:hydrolase activity"/>
    <property type="evidence" value="ECO:0007669"/>
    <property type="project" value="UniProtKB-KW"/>
</dbReference>
<comment type="caution">
    <text evidence="8">The sequence shown here is derived from an EMBL/GenBank/DDBJ whole genome shotgun (WGS) entry which is preliminary data.</text>
</comment>
<keyword evidence="4" id="KW-0347">Helicase</keyword>
<dbReference type="GO" id="GO:0043139">
    <property type="term" value="F:5'-3' DNA helicase activity"/>
    <property type="evidence" value="ECO:0007669"/>
    <property type="project" value="TreeGrafter"/>
</dbReference>
<dbReference type="SUPFAM" id="SSF52540">
    <property type="entry name" value="P-loop containing nucleoside triphosphate hydrolases"/>
    <property type="match status" value="1"/>
</dbReference>